<dbReference type="EMBL" id="BMCG01000001">
    <property type="protein sequence ID" value="GGB96088.1"/>
    <property type="molecule type" value="Genomic_DNA"/>
</dbReference>
<comment type="caution">
    <text evidence="10">The sequence shown here is derived from an EMBL/GenBank/DDBJ whole genome shotgun (WGS) entry which is preliminary data.</text>
</comment>
<dbReference type="InterPro" id="IPR052702">
    <property type="entry name" value="MscS-like_channel"/>
</dbReference>
<dbReference type="InterPro" id="IPR011014">
    <property type="entry name" value="MscS_channel_TM-2"/>
</dbReference>
<feature type="domain" description="Mechanosensitive ion channel MscS" evidence="8">
    <location>
        <begin position="260"/>
        <end position="325"/>
    </location>
</feature>
<dbReference type="GO" id="GO:0005886">
    <property type="term" value="C:plasma membrane"/>
    <property type="evidence" value="ECO:0007669"/>
    <property type="project" value="UniProtKB-SubCell"/>
</dbReference>
<feature type="transmembrane region" description="Helical" evidence="7">
    <location>
        <begin position="176"/>
        <end position="197"/>
    </location>
</feature>
<organism evidence="10 11">
    <name type="scientific">Oxalicibacterium flavum</name>
    <dbReference type="NCBI Taxonomy" id="179467"/>
    <lineage>
        <taxon>Bacteria</taxon>
        <taxon>Pseudomonadati</taxon>
        <taxon>Pseudomonadota</taxon>
        <taxon>Betaproteobacteria</taxon>
        <taxon>Burkholderiales</taxon>
        <taxon>Oxalobacteraceae</taxon>
        <taxon>Oxalicibacterium</taxon>
    </lineage>
</organism>
<dbReference type="Pfam" id="PF21082">
    <property type="entry name" value="MS_channel_3rd"/>
    <property type="match status" value="1"/>
</dbReference>
<keyword evidence="4 7" id="KW-0812">Transmembrane</keyword>
<evidence type="ECO:0000256" key="5">
    <source>
        <dbReference type="ARBA" id="ARBA00022989"/>
    </source>
</evidence>
<comment type="subcellular location">
    <subcellularLocation>
        <location evidence="1">Cell membrane</location>
        <topology evidence="1">Multi-pass membrane protein</topology>
    </subcellularLocation>
</comment>
<dbReference type="PANTHER" id="PTHR30347">
    <property type="entry name" value="POTASSIUM CHANNEL RELATED"/>
    <property type="match status" value="1"/>
</dbReference>
<feature type="transmembrane region" description="Helical" evidence="7">
    <location>
        <begin position="22"/>
        <end position="40"/>
    </location>
</feature>
<reference evidence="10" key="1">
    <citation type="journal article" date="2014" name="Int. J. Syst. Evol. Microbiol.">
        <title>Complete genome sequence of Corynebacterium casei LMG S-19264T (=DSM 44701T), isolated from a smear-ripened cheese.</title>
        <authorList>
            <consortium name="US DOE Joint Genome Institute (JGI-PGF)"/>
            <person name="Walter F."/>
            <person name="Albersmeier A."/>
            <person name="Kalinowski J."/>
            <person name="Ruckert C."/>
        </authorList>
    </citation>
    <scope>NUCLEOTIDE SEQUENCE</scope>
    <source>
        <strain evidence="10">CCM 7086</strain>
    </source>
</reference>
<evidence type="ECO:0000256" key="1">
    <source>
        <dbReference type="ARBA" id="ARBA00004651"/>
    </source>
</evidence>
<feature type="transmembrane region" description="Helical" evidence="7">
    <location>
        <begin position="218"/>
        <end position="237"/>
    </location>
</feature>
<evidence type="ECO:0000256" key="4">
    <source>
        <dbReference type="ARBA" id="ARBA00022692"/>
    </source>
</evidence>
<keyword evidence="3" id="KW-1003">Cell membrane</keyword>
<feature type="domain" description="Mechanosensitive ion channel MscS C-terminal" evidence="9">
    <location>
        <begin position="334"/>
        <end position="417"/>
    </location>
</feature>
<gene>
    <name evidence="10" type="ORF">GCM10007205_01690</name>
</gene>
<dbReference type="Gene3D" id="2.30.30.60">
    <property type="match status" value="1"/>
</dbReference>
<dbReference type="Gene3D" id="1.10.287.1260">
    <property type="match status" value="1"/>
</dbReference>
<keyword evidence="11" id="KW-1185">Reference proteome</keyword>
<dbReference type="SUPFAM" id="SSF82861">
    <property type="entry name" value="Mechanosensitive channel protein MscS (YggB), transmembrane region"/>
    <property type="match status" value="1"/>
</dbReference>
<dbReference type="InterPro" id="IPR010920">
    <property type="entry name" value="LSM_dom_sf"/>
</dbReference>
<dbReference type="PANTHER" id="PTHR30347:SF1">
    <property type="entry name" value="MECHANOSENSITIVE CHANNEL MSCK"/>
    <property type="match status" value="1"/>
</dbReference>
<dbReference type="Gene3D" id="3.30.70.100">
    <property type="match status" value="1"/>
</dbReference>
<evidence type="ECO:0000256" key="3">
    <source>
        <dbReference type="ARBA" id="ARBA00022475"/>
    </source>
</evidence>
<dbReference type="Pfam" id="PF00924">
    <property type="entry name" value="MS_channel_2nd"/>
    <property type="match status" value="1"/>
</dbReference>
<feature type="transmembrane region" description="Helical" evidence="7">
    <location>
        <begin position="69"/>
        <end position="90"/>
    </location>
</feature>
<keyword evidence="6 7" id="KW-0472">Membrane</keyword>
<dbReference type="InterPro" id="IPR006685">
    <property type="entry name" value="MscS_channel_2nd"/>
</dbReference>
<dbReference type="InterPro" id="IPR049278">
    <property type="entry name" value="MS_channel_C"/>
</dbReference>
<evidence type="ECO:0000256" key="7">
    <source>
        <dbReference type="SAM" id="Phobius"/>
    </source>
</evidence>
<dbReference type="InterPro" id="IPR011066">
    <property type="entry name" value="MscS_channel_C_sf"/>
</dbReference>
<protein>
    <submittedName>
        <fullName evidence="10">Mechanosensitive ion channel protein</fullName>
    </submittedName>
</protein>
<comment type="similarity">
    <text evidence="2">Belongs to the MscS (TC 1.A.23) family.</text>
</comment>
<accession>A0A8J2XX59</accession>
<dbReference type="InterPro" id="IPR023408">
    <property type="entry name" value="MscS_beta-dom_sf"/>
</dbReference>
<dbReference type="AlphaFoldDB" id="A0A8J2XX59"/>
<name>A0A8J2XX59_9BURK</name>
<evidence type="ECO:0000313" key="11">
    <source>
        <dbReference type="Proteomes" id="UP000620266"/>
    </source>
</evidence>
<proteinExistence type="inferred from homology"/>
<evidence type="ECO:0000256" key="2">
    <source>
        <dbReference type="ARBA" id="ARBA00008017"/>
    </source>
</evidence>
<sequence length="452" mass="49303">MDNSLLSALWLDLTTDLAHPGLQWQLGVLLASMAFGWWLARSIRQTMAARETGDGSAHRKLAAETLGRILWPLLTLLPLVLGALILRYWYSVDLLRLAAFLFGSFALVRMGFYLMHRTFARGGRVGGTVVLFERGFAALVWGVMALHVTGLLPELVHVLESVTLPLGRNGLTLMTILQAVVSVSVTMLLALWLSALLEERLMKLGSMHSSMRAVLSRMSRGLLILLALLFSLSMVGIDLTVLSVFGGALGVGLGLGLQRLASSYVSGFVILLERSLAIGDSVTIDKFSGKVAQINTRYTVLHGGDGTDTVLPNDMLVSAAVQNVTLTDNVVQATTRITVDYRTDVDLALRLLEQAATSVERVRKGPDRVPGATLVAFNADGIELQLGFFVNSPDHRGGALSDVNRAVWRLFAEHGIQVPAGRREVRLTDEQYNQLQQGLIEQKSLPNKDLQR</sequence>
<feature type="transmembrane region" description="Helical" evidence="7">
    <location>
        <begin position="96"/>
        <end position="115"/>
    </location>
</feature>
<evidence type="ECO:0000256" key="6">
    <source>
        <dbReference type="ARBA" id="ARBA00023136"/>
    </source>
</evidence>
<dbReference type="RefSeq" id="WP_188394281.1">
    <property type="nucleotide sequence ID" value="NZ_BMCG01000001.1"/>
</dbReference>
<evidence type="ECO:0000259" key="9">
    <source>
        <dbReference type="Pfam" id="PF21082"/>
    </source>
</evidence>
<dbReference type="SUPFAM" id="SSF50182">
    <property type="entry name" value="Sm-like ribonucleoproteins"/>
    <property type="match status" value="1"/>
</dbReference>
<dbReference type="GO" id="GO:0008381">
    <property type="term" value="F:mechanosensitive monoatomic ion channel activity"/>
    <property type="evidence" value="ECO:0007669"/>
    <property type="project" value="UniProtKB-ARBA"/>
</dbReference>
<evidence type="ECO:0000313" key="10">
    <source>
        <dbReference type="EMBL" id="GGB96088.1"/>
    </source>
</evidence>
<dbReference type="SUPFAM" id="SSF82689">
    <property type="entry name" value="Mechanosensitive channel protein MscS (YggB), C-terminal domain"/>
    <property type="match status" value="1"/>
</dbReference>
<keyword evidence="5 7" id="KW-1133">Transmembrane helix</keyword>
<feature type="transmembrane region" description="Helical" evidence="7">
    <location>
        <begin position="136"/>
        <end position="156"/>
    </location>
</feature>
<reference evidence="10" key="2">
    <citation type="submission" date="2020-09" db="EMBL/GenBank/DDBJ databases">
        <authorList>
            <person name="Sun Q."/>
            <person name="Sedlacek I."/>
        </authorList>
    </citation>
    <scope>NUCLEOTIDE SEQUENCE</scope>
    <source>
        <strain evidence="10">CCM 7086</strain>
    </source>
</reference>
<evidence type="ECO:0000259" key="8">
    <source>
        <dbReference type="Pfam" id="PF00924"/>
    </source>
</evidence>
<dbReference type="Proteomes" id="UP000620266">
    <property type="component" value="Unassembled WGS sequence"/>
</dbReference>